<proteinExistence type="predicted"/>
<dbReference type="RefSeq" id="WP_001610302.1">
    <property type="nucleotide sequence ID" value="NC_023327.1"/>
</dbReference>
<name>A0A140WYB8_ECOLX</name>
<geneLocation type="plasmid" evidence="1">
    <name>pACN001-B</name>
</geneLocation>
<protein>
    <submittedName>
        <fullName evidence="1">Uncharacterized protein</fullName>
    </submittedName>
</protein>
<dbReference type="EMBL" id="KC853435">
    <property type="protein sequence ID" value="AHF23144.1"/>
    <property type="molecule type" value="Genomic_DNA"/>
</dbReference>
<sequence length="123" mass="14264">MKNQIYNRHGIYEIIRNHYIKNFPYTVQFEALNAINEHISLIIDDASIQKNEDNKYIFINNNTNKETHDPFESKERNLAAYLSRSSGIEALFQDVNALQKWLLQSGFISGGIATEKMLITNKL</sequence>
<evidence type="ECO:0000313" key="1">
    <source>
        <dbReference type="EMBL" id="AHF23144.1"/>
    </source>
</evidence>
<organism evidence="1">
    <name type="scientific">Escherichia coli ACN001</name>
    <dbReference type="NCBI Taxonomy" id="1311757"/>
    <lineage>
        <taxon>Bacteria</taxon>
        <taxon>Pseudomonadati</taxon>
        <taxon>Pseudomonadota</taxon>
        <taxon>Gammaproteobacteria</taxon>
        <taxon>Enterobacterales</taxon>
        <taxon>Enterobacteriaceae</taxon>
        <taxon>Escherichia</taxon>
    </lineage>
</organism>
<gene>
    <name evidence="1" type="ORF">J444_pB51</name>
</gene>
<dbReference type="AlphaFoldDB" id="A0A140WYB8"/>
<keyword evidence="1" id="KW-0614">Plasmid</keyword>
<reference evidence="1" key="1">
    <citation type="journal article" date="2014" name="J Glob Antimicrob Resist">
        <title>Plasmid-mediated multidrug resistance and virulence in an avian pathogenic Escherichia coli strain isolated in China.</title>
        <authorList>
            <person name="Wang X."/>
            <person name="Hao H."/>
            <person name="Xu Z."/>
            <person name="Zheng H."/>
            <person name="Liu C."/>
            <person name="Wei L."/>
            <person name="Zhang R."/>
            <person name="Bi D."/>
            <person name="Chen H."/>
            <person name="Tan C."/>
        </authorList>
    </citation>
    <scope>NUCLEOTIDE SEQUENCE</scope>
    <source>
        <strain evidence="1">ACN001</strain>
        <plasmid evidence="1">pACN001-B</plasmid>
    </source>
</reference>
<accession>A0A140WYB8</accession>